<evidence type="ECO:0000256" key="1">
    <source>
        <dbReference type="SAM" id="Phobius"/>
    </source>
</evidence>
<organism evidence="2 3">
    <name type="scientific">Enterobacillus tribolii</name>
    <dbReference type="NCBI Taxonomy" id="1487935"/>
    <lineage>
        <taxon>Bacteria</taxon>
        <taxon>Pseudomonadati</taxon>
        <taxon>Pseudomonadota</taxon>
        <taxon>Gammaproteobacteria</taxon>
        <taxon>Enterobacterales</taxon>
        <taxon>Hafniaceae</taxon>
        <taxon>Enterobacillus</taxon>
    </lineage>
</organism>
<dbReference type="AlphaFoldDB" id="A0A370Q6U6"/>
<keyword evidence="1" id="KW-0472">Membrane</keyword>
<keyword evidence="3" id="KW-1185">Reference proteome</keyword>
<sequence length="43" mass="4966">MLSLKIQSLRLFIAAHAQFMTAFWSILIIIMEASIALYILRNI</sequence>
<proteinExistence type="predicted"/>
<gene>
    <name evidence="2" type="ORF">C8D90_11411</name>
</gene>
<accession>A0A370Q6U6</accession>
<feature type="transmembrane region" description="Helical" evidence="1">
    <location>
        <begin position="21"/>
        <end position="40"/>
    </location>
</feature>
<keyword evidence="1" id="KW-1133">Transmembrane helix</keyword>
<comment type="caution">
    <text evidence="2">The sequence shown here is derived from an EMBL/GenBank/DDBJ whole genome shotgun (WGS) entry which is preliminary data.</text>
</comment>
<reference evidence="2 3" key="1">
    <citation type="submission" date="2018-07" db="EMBL/GenBank/DDBJ databases">
        <title>Genomic Encyclopedia of Type Strains, Phase IV (KMG-IV): sequencing the most valuable type-strain genomes for metagenomic binning, comparative biology and taxonomic classification.</title>
        <authorList>
            <person name="Goeker M."/>
        </authorList>
    </citation>
    <scope>NUCLEOTIDE SEQUENCE [LARGE SCALE GENOMIC DNA]</scope>
    <source>
        <strain evidence="2 3">DSM 103736</strain>
    </source>
</reference>
<name>A0A370Q6U6_9GAMM</name>
<dbReference type="Proteomes" id="UP000254848">
    <property type="component" value="Unassembled WGS sequence"/>
</dbReference>
<dbReference type="EMBL" id="QRAP01000014">
    <property type="protein sequence ID" value="RDK84092.1"/>
    <property type="molecule type" value="Genomic_DNA"/>
</dbReference>
<evidence type="ECO:0000313" key="2">
    <source>
        <dbReference type="EMBL" id="RDK84092.1"/>
    </source>
</evidence>
<keyword evidence="1" id="KW-0812">Transmembrane</keyword>
<protein>
    <submittedName>
        <fullName evidence="2">Uncharacterized protein</fullName>
    </submittedName>
</protein>
<evidence type="ECO:0000313" key="3">
    <source>
        <dbReference type="Proteomes" id="UP000254848"/>
    </source>
</evidence>